<comment type="similarity">
    <text evidence="6">Belongs to the KhpB RNA-binding protein family.</text>
</comment>
<dbReference type="NCBIfam" id="NF041568">
    <property type="entry name" value="Jag_EloR"/>
    <property type="match status" value="1"/>
</dbReference>
<evidence type="ECO:0000256" key="6">
    <source>
        <dbReference type="HAMAP-Rule" id="MF_00867"/>
    </source>
</evidence>
<evidence type="ECO:0000313" key="8">
    <source>
        <dbReference type="EMBL" id="GAA0436999.1"/>
    </source>
</evidence>
<dbReference type="InterPro" id="IPR032782">
    <property type="entry name" value="KhpB_N"/>
</dbReference>
<dbReference type="Gene3D" id="3.30.1370.50">
    <property type="entry name" value="R3H-like domain"/>
    <property type="match status" value="1"/>
</dbReference>
<dbReference type="PANTHER" id="PTHR35800:SF1">
    <property type="entry name" value="RNA-BINDING PROTEIN KHPB"/>
    <property type="match status" value="1"/>
</dbReference>
<dbReference type="Proteomes" id="UP001501459">
    <property type="component" value="Unassembled WGS sequence"/>
</dbReference>
<dbReference type="Pfam" id="PF13083">
    <property type="entry name" value="KH_KhpA-B"/>
    <property type="match status" value="1"/>
</dbReference>
<dbReference type="InterPro" id="IPR034079">
    <property type="entry name" value="R3H_KhpB"/>
</dbReference>
<dbReference type="RefSeq" id="WP_343751808.1">
    <property type="nucleotide sequence ID" value="NZ_BAAADM010000032.1"/>
</dbReference>
<dbReference type="PROSITE" id="PS51061">
    <property type="entry name" value="R3H"/>
    <property type="match status" value="1"/>
</dbReference>
<evidence type="ECO:0000259" key="7">
    <source>
        <dbReference type="PROSITE" id="PS51061"/>
    </source>
</evidence>
<evidence type="ECO:0000313" key="9">
    <source>
        <dbReference type="Proteomes" id="UP001501459"/>
    </source>
</evidence>
<dbReference type="SUPFAM" id="SSF82708">
    <property type="entry name" value="R3H domain"/>
    <property type="match status" value="1"/>
</dbReference>
<dbReference type="InterPro" id="IPR001374">
    <property type="entry name" value="R3H_dom"/>
</dbReference>
<feature type="region of interest" description="Jag_N domain" evidence="6">
    <location>
        <begin position="5"/>
        <end position="55"/>
    </location>
</feature>
<keyword evidence="3 6" id="KW-0133">Cell shape</keyword>
<comment type="subcellular location">
    <subcellularLocation>
        <location evidence="6">Cytoplasm</location>
    </subcellularLocation>
</comment>
<feature type="domain" description="R3H" evidence="7">
    <location>
        <begin position="140"/>
        <end position="204"/>
    </location>
</feature>
<dbReference type="InterPro" id="IPR038247">
    <property type="entry name" value="Jag_N_dom_sf"/>
</dbReference>
<dbReference type="PANTHER" id="PTHR35800">
    <property type="entry name" value="PROTEIN JAG"/>
    <property type="match status" value="1"/>
</dbReference>
<dbReference type="HAMAP" id="MF_00867">
    <property type="entry name" value="KhpB"/>
    <property type="match status" value="1"/>
</dbReference>
<dbReference type="Gene3D" id="3.30.30.80">
    <property type="entry name" value="probable RNA-binding protein from clostridium symbiosum atcc 14940"/>
    <property type="match status" value="1"/>
</dbReference>
<comment type="domain">
    <text evidence="6">Has an N-terminal Jag-N domain and 2 RNA-binding domains (KH and R3H).</text>
</comment>
<reference evidence="8 9" key="1">
    <citation type="journal article" date="2019" name="Int. J. Syst. Evol. Microbiol.">
        <title>The Global Catalogue of Microorganisms (GCM) 10K type strain sequencing project: providing services to taxonomists for standard genome sequencing and annotation.</title>
        <authorList>
            <consortium name="The Broad Institute Genomics Platform"/>
            <consortium name="The Broad Institute Genome Sequencing Center for Infectious Disease"/>
            <person name="Wu L."/>
            <person name="Ma J."/>
        </authorList>
    </citation>
    <scope>NUCLEOTIDE SEQUENCE [LARGE SCALE GENOMIC DNA]</scope>
    <source>
        <strain evidence="8 9">JCM 12149</strain>
    </source>
</reference>
<gene>
    <name evidence="6" type="primary">khpB</name>
    <name evidence="6" type="synonym">eloR</name>
    <name evidence="8" type="ORF">GCM10008983_12160</name>
</gene>
<accession>A0ABN0Z7U4</accession>
<evidence type="ECO:0000256" key="1">
    <source>
        <dbReference type="ARBA" id="ARBA00022490"/>
    </source>
</evidence>
<comment type="caution">
    <text evidence="8">The sequence shown here is derived from an EMBL/GenBank/DDBJ whole genome shotgun (WGS) entry which is preliminary data.</text>
</comment>
<sequence length="204" mass="22721">MREITVSGQTVEEAVQSSLMQLDTTRDQVDVDVVDEGKKGILGVFGSKPAIVKVRIPVDPVENVETYLASIVDHLGLTAEVTTAVHGSHVYFNITGENIGLMIGKHGHTLNAIQYLTHLVINKDRHDHYTVAVDAEGYRERRKETLESLAHKMAEKAIRSHRVVSLEPMPAFERKIIHHALQNNDHVATASEGLEPHRHIVIRP</sequence>
<comment type="function">
    <text evidence="6">A probable RNA chaperone. Forms a complex with KhpA which binds to cellular RNA and controls its expression. Plays a role in peptidoglycan (PG) homeostasis and cell length regulation.</text>
</comment>
<organism evidence="8 9">
    <name type="scientific">Lentibacillus halophilus</name>
    <dbReference type="NCBI Taxonomy" id="295065"/>
    <lineage>
        <taxon>Bacteria</taxon>
        <taxon>Bacillati</taxon>
        <taxon>Bacillota</taxon>
        <taxon>Bacilli</taxon>
        <taxon>Bacillales</taxon>
        <taxon>Bacillaceae</taxon>
        <taxon>Lentibacillus</taxon>
    </lineage>
</organism>
<dbReference type="SMART" id="SM00393">
    <property type="entry name" value="R3H"/>
    <property type="match status" value="1"/>
</dbReference>
<name>A0ABN0Z7U4_9BACI</name>
<keyword evidence="4 6" id="KW-0143">Chaperone</keyword>
<dbReference type="Pfam" id="PF01424">
    <property type="entry name" value="R3H"/>
    <property type="match status" value="1"/>
</dbReference>
<proteinExistence type="inferred from homology"/>
<evidence type="ECO:0000256" key="3">
    <source>
        <dbReference type="ARBA" id="ARBA00022960"/>
    </source>
</evidence>
<dbReference type="Pfam" id="PF14804">
    <property type="entry name" value="Jag_N"/>
    <property type="match status" value="1"/>
</dbReference>
<dbReference type="CDD" id="cd02414">
    <property type="entry name" value="KH-II_Jag"/>
    <property type="match status" value="1"/>
</dbReference>
<dbReference type="SMART" id="SM01245">
    <property type="entry name" value="Jag_N"/>
    <property type="match status" value="1"/>
</dbReference>
<dbReference type="CDD" id="cd02644">
    <property type="entry name" value="R3H_jag"/>
    <property type="match status" value="1"/>
</dbReference>
<comment type="subunit">
    <text evidence="6">Forms a complex with KhpA.</text>
</comment>
<keyword evidence="1 6" id="KW-0963">Cytoplasm</keyword>
<keyword evidence="5 6" id="KW-0961">Cell wall biogenesis/degradation</keyword>
<evidence type="ECO:0000256" key="5">
    <source>
        <dbReference type="ARBA" id="ARBA00023316"/>
    </source>
</evidence>
<protein>
    <recommendedName>
        <fullName evidence="6">RNA-binding protein KhpB</fullName>
    </recommendedName>
    <alternativeName>
        <fullName evidence="6">RNA-binding protein EloR</fullName>
    </alternativeName>
</protein>
<dbReference type="EMBL" id="BAAADM010000032">
    <property type="protein sequence ID" value="GAA0436999.1"/>
    <property type="molecule type" value="Genomic_DNA"/>
</dbReference>
<dbReference type="InterPro" id="IPR036867">
    <property type="entry name" value="R3H_dom_sf"/>
</dbReference>
<evidence type="ECO:0000256" key="2">
    <source>
        <dbReference type="ARBA" id="ARBA00022884"/>
    </source>
</evidence>
<evidence type="ECO:0000256" key="4">
    <source>
        <dbReference type="ARBA" id="ARBA00023186"/>
    </source>
</evidence>
<keyword evidence="2 6" id="KW-0694">RNA-binding</keyword>
<keyword evidence="9" id="KW-1185">Reference proteome</keyword>
<dbReference type="InterPro" id="IPR038008">
    <property type="entry name" value="Jag_KH"/>
</dbReference>
<dbReference type="InterPro" id="IPR015946">
    <property type="entry name" value="KH_dom-like_a/b"/>
</dbReference>
<dbReference type="Gene3D" id="3.30.300.20">
    <property type="match status" value="1"/>
</dbReference>
<dbReference type="InterPro" id="IPR039247">
    <property type="entry name" value="KhpB"/>
</dbReference>